<gene>
    <name evidence="1" type="ORF">D0Z00_002011</name>
</gene>
<reference evidence="1 2" key="1">
    <citation type="journal article" date="2020" name="Front. Microbiol.">
        <title>Phenotypic and Genetic Characterization of the Cheese Ripening Yeast Geotrichum candidum.</title>
        <authorList>
            <person name="Perkins V."/>
            <person name="Vignola S."/>
            <person name="Lessard M.H."/>
            <person name="Plante P.L."/>
            <person name="Corbeil J."/>
            <person name="Dugat-Bony E."/>
            <person name="Frenette M."/>
            <person name="Labrie S."/>
        </authorList>
    </citation>
    <scope>NUCLEOTIDE SEQUENCE [LARGE SCALE GENOMIC DNA]</scope>
    <source>
        <strain evidence="1 2">LMA-1147</strain>
    </source>
</reference>
<organism evidence="1 2">
    <name type="scientific">Geotrichum galactomycetum</name>
    <dbReference type="NCBI Taxonomy" id="27317"/>
    <lineage>
        <taxon>Eukaryota</taxon>
        <taxon>Fungi</taxon>
        <taxon>Dikarya</taxon>
        <taxon>Ascomycota</taxon>
        <taxon>Saccharomycotina</taxon>
        <taxon>Dipodascomycetes</taxon>
        <taxon>Dipodascales</taxon>
        <taxon>Dipodascaceae</taxon>
        <taxon>Geotrichum</taxon>
    </lineage>
</organism>
<proteinExistence type="predicted"/>
<sequence>MSIISEYKEVLLGVGLVIWVLISLWKYSLARKSLYAVPEILKDIGPVETGFSWESEKPRPYRPFKRGPYHMTMGIKTLDHSEWLLLENTYKDITDKRKQITQTELEHTVLTRPEAKESVFETYELCLNYMMRRYPQYFAVDEKDNTLIHNKIRNEKIHRDPRAYSDTETLIRTLAHTIEEDFLIMMFDEKTEQYYLKSGSFAFPSGFDPAQKIDLSLKDIHGPSELEKFDNIPAGKYTIGLGQTNMAFVNDREDIYSLTLTVTKNLLKDYNIDPNSIGRLDVGSETLLDKSKSIKSVLMQLFGDNTDIEGLDSVNACYGGTNALFNAINWIESSSWDGRNAIVVAADIAIYAKGAARPTGGAGAVAFLIGPDAPIVFDSVHGSYFQHAYDFYKPDFTSEYPIVDGHFSLTCYTRALDQAYAAYNKKAEKKGLSDKTGMDRFDYSVFHVPTCKLVSKCFARLHYNDYRNDASLYDVPEEIKGLDYEASLTDRTVEKTFLGLVKAKAAEKLAPGIVGPTNTGNMYTASVYSSLASLLTYADADALVGKRVSLFSYGSGLASSFFSLVIKDDISEIVQKLNLNQKLEGRYTASPAEYETAIELREKAHLKSSFAPTGSIEQIPSGSYYLVNIDDKFRREYAIKE</sequence>
<protein>
    <submittedName>
        <fullName evidence="1">Uncharacterized protein</fullName>
    </submittedName>
</protein>
<accession>A0ACB6V592</accession>
<evidence type="ECO:0000313" key="2">
    <source>
        <dbReference type="Proteomes" id="UP000744676"/>
    </source>
</evidence>
<dbReference type="Proteomes" id="UP000744676">
    <property type="component" value="Unassembled WGS sequence"/>
</dbReference>
<dbReference type="EMBL" id="QVQA01000046">
    <property type="protein sequence ID" value="KAF5098489.1"/>
    <property type="molecule type" value="Genomic_DNA"/>
</dbReference>
<comment type="caution">
    <text evidence="1">The sequence shown here is derived from an EMBL/GenBank/DDBJ whole genome shotgun (WGS) entry which is preliminary data.</text>
</comment>
<keyword evidence="2" id="KW-1185">Reference proteome</keyword>
<name>A0ACB6V592_9ASCO</name>
<evidence type="ECO:0000313" key="1">
    <source>
        <dbReference type="EMBL" id="KAF5098489.1"/>
    </source>
</evidence>